<sequence length="32" mass="3460">TVSQTMETRGFRLGKAGGAVNYTRRTEGRDGS</sequence>
<proteinExistence type="predicted"/>
<feature type="non-terminal residue" evidence="2">
    <location>
        <position position="1"/>
    </location>
</feature>
<comment type="caution">
    <text evidence="2">The sequence shown here is derived from an EMBL/GenBank/DDBJ whole genome shotgun (WGS) entry which is preliminary data.</text>
</comment>
<dbReference type="AlphaFoldDB" id="X1I199"/>
<evidence type="ECO:0000256" key="1">
    <source>
        <dbReference type="SAM" id="MobiDB-lite"/>
    </source>
</evidence>
<gene>
    <name evidence="2" type="ORF">S03H2_32971</name>
</gene>
<evidence type="ECO:0000313" key="2">
    <source>
        <dbReference type="EMBL" id="GAH59859.1"/>
    </source>
</evidence>
<protein>
    <submittedName>
        <fullName evidence="2">Uncharacterized protein</fullName>
    </submittedName>
</protein>
<reference evidence="2" key="1">
    <citation type="journal article" date="2014" name="Front. Microbiol.">
        <title>High frequency of phylogenetically diverse reductive dehalogenase-homologous genes in deep subseafloor sedimentary metagenomes.</title>
        <authorList>
            <person name="Kawai M."/>
            <person name="Futagami T."/>
            <person name="Toyoda A."/>
            <person name="Takaki Y."/>
            <person name="Nishi S."/>
            <person name="Hori S."/>
            <person name="Arai W."/>
            <person name="Tsubouchi T."/>
            <person name="Morono Y."/>
            <person name="Uchiyama I."/>
            <person name="Ito T."/>
            <person name="Fujiyama A."/>
            <person name="Inagaki F."/>
            <person name="Takami H."/>
        </authorList>
    </citation>
    <scope>NUCLEOTIDE SEQUENCE</scope>
    <source>
        <strain evidence="2">Expedition CK06-06</strain>
    </source>
</reference>
<name>X1I199_9ZZZZ</name>
<organism evidence="2">
    <name type="scientific">marine sediment metagenome</name>
    <dbReference type="NCBI Taxonomy" id="412755"/>
    <lineage>
        <taxon>unclassified sequences</taxon>
        <taxon>metagenomes</taxon>
        <taxon>ecological metagenomes</taxon>
    </lineage>
</organism>
<dbReference type="EMBL" id="BARU01020054">
    <property type="protein sequence ID" value="GAH59859.1"/>
    <property type="molecule type" value="Genomic_DNA"/>
</dbReference>
<accession>X1I199</accession>
<feature type="region of interest" description="Disordered" evidence="1">
    <location>
        <begin position="1"/>
        <end position="32"/>
    </location>
</feature>